<gene>
    <name evidence="2" type="ORF">I302_07574</name>
</gene>
<sequence length="225" mass="25168">MRRSRGAKYLDVAVIEDSAKTLQALSNRDGGYTGTPSSMVNGRISEGDDGDTTTLGAPSPMTPIANPPFTDPSKLYDGPRPESGAASLTLKYSAGRDSDTGLMNYMVEAAEEGPKVTCFWHDKPNLLVLQHTLADNAFHIHEEWRKGTPTKNWALRMRSVRNPTQTPSDTDSAEEMYNFTIKPEMKNRFEKTGLGPELQVTVDIKFEKRDEGRDKYTEPRSRFYI</sequence>
<evidence type="ECO:0000256" key="1">
    <source>
        <dbReference type="SAM" id="MobiDB-lite"/>
    </source>
</evidence>
<feature type="region of interest" description="Disordered" evidence="1">
    <location>
        <begin position="26"/>
        <end position="66"/>
    </location>
</feature>
<dbReference type="AlphaFoldDB" id="A0A1B9FWT9"/>
<evidence type="ECO:0000313" key="2">
    <source>
        <dbReference type="EMBL" id="OCF23220.1"/>
    </source>
</evidence>
<proteinExistence type="predicted"/>
<organism evidence="2">
    <name type="scientific">Kwoniella bestiolae CBS 10118</name>
    <dbReference type="NCBI Taxonomy" id="1296100"/>
    <lineage>
        <taxon>Eukaryota</taxon>
        <taxon>Fungi</taxon>
        <taxon>Dikarya</taxon>
        <taxon>Basidiomycota</taxon>
        <taxon>Agaricomycotina</taxon>
        <taxon>Tremellomycetes</taxon>
        <taxon>Tremellales</taxon>
        <taxon>Cryptococcaceae</taxon>
        <taxon>Kwoniella</taxon>
    </lineage>
</organism>
<dbReference type="EMBL" id="KI894024">
    <property type="protein sequence ID" value="OCF23220.1"/>
    <property type="molecule type" value="Genomic_DNA"/>
</dbReference>
<accession>A0A1B9FWT9</accession>
<reference evidence="2" key="2">
    <citation type="submission" date="2014-01" db="EMBL/GenBank/DDBJ databases">
        <title>Evolution of pathogenesis and genome organization in the Tremellales.</title>
        <authorList>
            <person name="Cuomo C."/>
            <person name="Litvintseva A."/>
            <person name="Heitman J."/>
            <person name="Chen Y."/>
            <person name="Sun S."/>
            <person name="Springer D."/>
            <person name="Dromer F."/>
            <person name="Young S."/>
            <person name="Zeng Q."/>
            <person name="Chapman S."/>
            <person name="Gujja S."/>
            <person name="Saif S."/>
            <person name="Birren B."/>
        </authorList>
    </citation>
    <scope>NUCLEOTIDE SEQUENCE</scope>
    <source>
        <strain evidence="2">CBS 10118</strain>
    </source>
</reference>
<protein>
    <submittedName>
        <fullName evidence="2">Uncharacterized protein</fullName>
    </submittedName>
</protein>
<dbReference type="VEuPathDB" id="FungiDB:I302_07574"/>
<reference evidence="2" key="1">
    <citation type="submission" date="2013-07" db="EMBL/GenBank/DDBJ databases">
        <title>The Genome Sequence of Cryptococcus bestiolae CBS10118.</title>
        <authorList>
            <consortium name="The Broad Institute Genome Sequencing Platform"/>
            <person name="Cuomo C."/>
            <person name="Litvintseva A."/>
            <person name="Chen Y."/>
            <person name="Heitman J."/>
            <person name="Sun S."/>
            <person name="Springer D."/>
            <person name="Dromer F."/>
            <person name="Young S.K."/>
            <person name="Zeng Q."/>
            <person name="Gargeya S."/>
            <person name="Fitzgerald M."/>
            <person name="Abouelleil A."/>
            <person name="Alvarado L."/>
            <person name="Berlin A.M."/>
            <person name="Chapman S.B."/>
            <person name="Dewar J."/>
            <person name="Goldberg J."/>
            <person name="Griggs A."/>
            <person name="Gujja S."/>
            <person name="Hansen M."/>
            <person name="Howarth C."/>
            <person name="Imamovic A."/>
            <person name="Larimer J."/>
            <person name="McCowan C."/>
            <person name="Murphy C."/>
            <person name="Pearson M."/>
            <person name="Priest M."/>
            <person name="Roberts A."/>
            <person name="Saif S."/>
            <person name="Shea T."/>
            <person name="Sykes S."/>
            <person name="Wortman J."/>
            <person name="Nusbaum C."/>
            <person name="Birren B."/>
        </authorList>
    </citation>
    <scope>NUCLEOTIDE SEQUENCE [LARGE SCALE GENOMIC DNA]</scope>
    <source>
        <strain evidence="2">CBS 10118</strain>
    </source>
</reference>
<name>A0A1B9FWT9_9TREE</name>